<keyword evidence="3 6" id="KW-0812">Transmembrane</keyword>
<accession>A0ABX8ZQF7</accession>
<proteinExistence type="predicted"/>
<protein>
    <recommendedName>
        <fullName evidence="9">Multidrug resistance protein NorM</fullName>
    </recommendedName>
</protein>
<evidence type="ECO:0000256" key="2">
    <source>
        <dbReference type="ARBA" id="ARBA00022475"/>
    </source>
</evidence>
<name>A0ABX8ZQF7_9SPHN</name>
<keyword evidence="4 6" id="KW-1133">Transmembrane helix</keyword>
<organism evidence="7 8">
    <name type="scientific">Qipengyuania aurantiaca</name>
    <dbReference type="NCBI Taxonomy" id="2867233"/>
    <lineage>
        <taxon>Bacteria</taxon>
        <taxon>Pseudomonadati</taxon>
        <taxon>Pseudomonadota</taxon>
        <taxon>Alphaproteobacteria</taxon>
        <taxon>Sphingomonadales</taxon>
        <taxon>Erythrobacteraceae</taxon>
        <taxon>Qipengyuania</taxon>
    </lineage>
</organism>
<dbReference type="PANTHER" id="PTHR30250:SF11">
    <property type="entry name" value="O-ANTIGEN TRANSPORTER-RELATED"/>
    <property type="match status" value="1"/>
</dbReference>
<comment type="subcellular location">
    <subcellularLocation>
        <location evidence="1">Cell membrane</location>
        <topology evidence="1">Multi-pass membrane protein</topology>
    </subcellularLocation>
</comment>
<keyword evidence="8" id="KW-1185">Reference proteome</keyword>
<dbReference type="PANTHER" id="PTHR30250">
    <property type="entry name" value="PST FAMILY PREDICTED COLANIC ACID TRANSPORTER"/>
    <property type="match status" value="1"/>
</dbReference>
<feature type="transmembrane region" description="Helical" evidence="6">
    <location>
        <begin position="321"/>
        <end position="345"/>
    </location>
</feature>
<keyword evidence="2" id="KW-1003">Cell membrane</keyword>
<dbReference type="Proteomes" id="UP000824281">
    <property type="component" value="Chromosome"/>
</dbReference>
<feature type="transmembrane region" description="Helical" evidence="6">
    <location>
        <begin position="357"/>
        <end position="383"/>
    </location>
</feature>
<reference evidence="7 8" key="1">
    <citation type="submission" date="2021-08" db="EMBL/GenBank/DDBJ databases">
        <title>Comparative Genomics Analysis of the Genus Qipengyuania Reveals Extensive Genetic Diversity and Metabolic Versatility, Including the Description of Fifteen Novel Species.</title>
        <authorList>
            <person name="Liu Y."/>
        </authorList>
    </citation>
    <scope>NUCLEOTIDE SEQUENCE [LARGE SCALE GENOMIC DNA]</scope>
    <source>
        <strain evidence="7 8">1NDH13</strain>
    </source>
</reference>
<feature type="transmembrane region" description="Helical" evidence="6">
    <location>
        <begin position="27"/>
        <end position="49"/>
    </location>
</feature>
<evidence type="ECO:0000313" key="8">
    <source>
        <dbReference type="Proteomes" id="UP000824281"/>
    </source>
</evidence>
<sequence>MDEGKANAAEEAQGPAAGSGRRIARGLAANLASIGTRILVQFATLPIFFANWSPERVGTWLIVFAIPVYIALVGNGFCGAGGTSSLAAAQAGDMRAARTNFRAAWTISAMSTAVLALLFAGTAMFLTPSLIEPRAEVEIWDIAKAAAWLSLYIFASNQMAVFDIPFRVAGRYPDHIFLFNATSLLEIVVIAAAVTFSQSLAVLAMSLALFRCLAAAYILYTARRAEPRLFKGEHDPVSSRLGELWKPSLAFMMLPLIYGLNLQGYVLVVSAAFGAVVLAGFVATRVLTRMLDLGTNIAFAMLFYESGYLEADRKAIQRRMLATVTAGSLVLAVGFTVVLMLLGAWAQDLYTLGETRFAPAVALVLVCASTFRALSAAPIAILAAENAHPPVMTRYLAGSAAALALATLFGAADLPLPVILLPIIAAEASQMVPAMSRALAHLKIAPADFLRTLVSRERISDVKALIHTLGKKA</sequence>
<feature type="transmembrane region" description="Helical" evidence="6">
    <location>
        <begin position="264"/>
        <end position="283"/>
    </location>
</feature>
<evidence type="ECO:0000256" key="3">
    <source>
        <dbReference type="ARBA" id="ARBA00022692"/>
    </source>
</evidence>
<dbReference type="RefSeq" id="WP_221425806.1">
    <property type="nucleotide sequence ID" value="NZ_CP081295.1"/>
</dbReference>
<evidence type="ECO:0000313" key="7">
    <source>
        <dbReference type="EMBL" id="QZD90334.1"/>
    </source>
</evidence>
<keyword evidence="5 6" id="KW-0472">Membrane</keyword>
<evidence type="ECO:0000256" key="1">
    <source>
        <dbReference type="ARBA" id="ARBA00004651"/>
    </source>
</evidence>
<evidence type="ECO:0000256" key="5">
    <source>
        <dbReference type="ARBA" id="ARBA00023136"/>
    </source>
</evidence>
<feature type="transmembrane region" description="Helical" evidence="6">
    <location>
        <begin position="176"/>
        <end position="194"/>
    </location>
</feature>
<feature type="transmembrane region" description="Helical" evidence="6">
    <location>
        <begin position="200"/>
        <end position="220"/>
    </location>
</feature>
<dbReference type="InterPro" id="IPR050833">
    <property type="entry name" value="Poly_Biosynth_Transport"/>
</dbReference>
<evidence type="ECO:0000256" key="6">
    <source>
        <dbReference type="SAM" id="Phobius"/>
    </source>
</evidence>
<gene>
    <name evidence="7" type="ORF">K3148_02725</name>
</gene>
<evidence type="ECO:0000256" key="4">
    <source>
        <dbReference type="ARBA" id="ARBA00022989"/>
    </source>
</evidence>
<evidence type="ECO:0008006" key="9">
    <source>
        <dbReference type="Google" id="ProtNLM"/>
    </source>
</evidence>
<dbReference type="EMBL" id="CP081295">
    <property type="protein sequence ID" value="QZD90334.1"/>
    <property type="molecule type" value="Genomic_DNA"/>
</dbReference>
<feature type="transmembrane region" description="Helical" evidence="6">
    <location>
        <begin position="103"/>
        <end position="125"/>
    </location>
</feature>
<feature type="transmembrane region" description="Helical" evidence="6">
    <location>
        <begin position="61"/>
        <end position="82"/>
    </location>
</feature>